<organism evidence="2 3">
    <name type="scientific">Rhipicephalus microplus</name>
    <name type="common">Cattle tick</name>
    <name type="synonym">Boophilus microplus</name>
    <dbReference type="NCBI Taxonomy" id="6941"/>
    <lineage>
        <taxon>Eukaryota</taxon>
        <taxon>Metazoa</taxon>
        <taxon>Ecdysozoa</taxon>
        <taxon>Arthropoda</taxon>
        <taxon>Chelicerata</taxon>
        <taxon>Arachnida</taxon>
        <taxon>Acari</taxon>
        <taxon>Parasitiformes</taxon>
        <taxon>Ixodida</taxon>
        <taxon>Ixodoidea</taxon>
        <taxon>Ixodidae</taxon>
        <taxon>Rhipicephalinae</taxon>
        <taxon>Rhipicephalus</taxon>
        <taxon>Boophilus</taxon>
    </lineage>
</organism>
<accession>A0A9J6CYZ6</accession>
<evidence type="ECO:0000313" key="3">
    <source>
        <dbReference type="Proteomes" id="UP000821866"/>
    </source>
</evidence>
<protein>
    <submittedName>
        <fullName evidence="2">Uncharacterized protein</fullName>
    </submittedName>
</protein>
<keyword evidence="3" id="KW-1185">Reference proteome</keyword>
<name>A0A9J6CYZ6_RHIMP</name>
<reference evidence="2" key="1">
    <citation type="journal article" date="2020" name="Cell">
        <title>Large-Scale Comparative Analyses of Tick Genomes Elucidate Their Genetic Diversity and Vector Capacities.</title>
        <authorList>
            <consortium name="Tick Genome and Microbiome Consortium (TIGMIC)"/>
            <person name="Jia N."/>
            <person name="Wang J."/>
            <person name="Shi W."/>
            <person name="Du L."/>
            <person name="Sun Y."/>
            <person name="Zhan W."/>
            <person name="Jiang J.F."/>
            <person name="Wang Q."/>
            <person name="Zhang B."/>
            <person name="Ji P."/>
            <person name="Bell-Sakyi L."/>
            <person name="Cui X.M."/>
            <person name="Yuan T.T."/>
            <person name="Jiang B.G."/>
            <person name="Yang W.F."/>
            <person name="Lam T.T."/>
            <person name="Chang Q.C."/>
            <person name="Ding S.J."/>
            <person name="Wang X.J."/>
            <person name="Zhu J.G."/>
            <person name="Ruan X.D."/>
            <person name="Zhao L."/>
            <person name="Wei J.T."/>
            <person name="Ye R.Z."/>
            <person name="Que T.C."/>
            <person name="Du C.H."/>
            <person name="Zhou Y.H."/>
            <person name="Cheng J.X."/>
            <person name="Dai P.F."/>
            <person name="Guo W.B."/>
            <person name="Han X.H."/>
            <person name="Huang E.J."/>
            <person name="Li L.F."/>
            <person name="Wei W."/>
            <person name="Gao Y.C."/>
            <person name="Liu J.Z."/>
            <person name="Shao H.Z."/>
            <person name="Wang X."/>
            <person name="Wang C.C."/>
            <person name="Yang T.C."/>
            <person name="Huo Q.B."/>
            <person name="Li W."/>
            <person name="Chen H.Y."/>
            <person name="Chen S.E."/>
            <person name="Zhou L.G."/>
            <person name="Ni X.B."/>
            <person name="Tian J.H."/>
            <person name="Sheng Y."/>
            <person name="Liu T."/>
            <person name="Pan Y.S."/>
            <person name="Xia L.Y."/>
            <person name="Li J."/>
            <person name="Zhao F."/>
            <person name="Cao W.C."/>
        </authorList>
    </citation>
    <scope>NUCLEOTIDE SEQUENCE</scope>
    <source>
        <strain evidence="2">Rmic-2018</strain>
    </source>
</reference>
<dbReference type="EMBL" id="JABSTU010004432">
    <property type="protein sequence ID" value="KAH7958180.1"/>
    <property type="molecule type" value="Genomic_DNA"/>
</dbReference>
<sequence length="213" mass="23362">MALPKSQPRRRSPPQSAQRTGNKTRAKAPATSNITTTFRQRTLEKIRASALVPRSQPASTMRQRPSAQGRWKATSPCHWIDIPAIVPVTSVITRISTQGRGTASCTSHQPETTANTDDGQMLDEVSAAAAGAGVAWMTWPLQAGVRCAPDIESTLSGQEASFARSTDEDQMSRSMQIVKTRKSEYTERDIRIHMDDFRRSQGVFPCVTFSATV</sequence>
<evidence type="ECO:0000313" key="2">
    <source>
        <dbReference type="EMBL" id="KAH7958180.1"/>
    </source>
</evidence>
<feature type="region of interest" description="Disordered" evidence="1">
    <location>
        <begin position="51"/>
        <end position="71"/>
    </location>
</feature>
<gene>
    <name evidence="2" type="ORF">HPB51_027838</name>
</gene>
<feature type="region of interest" description="Disordered" evidence="1">
    <location>
        <begin position="1"/>
        <end position="34"/>
    </location>
</feature>
<dbReference type="Proteomes" id="UP000821866">
    <property type="component" value="Unassembled WGS sequence"/>
</dbReference>
<comment type="caution">
    <text evidence="2">The sequence shown here is derived from an EMBL/GenBank/DDBJ whole genome shotgun (WGS) entry which is preliminary data.</text>
</comment>
<proteinExistence type="predicted"/>
<reference evidence="2" key="2">
    <citation type="submission" date="2021-09" db="EMBL/GenBank/DDBJ databases">
        <authorList>
            <person name="Jia N."/>
            <person name="Wang J."/>
            <person name="Shi W."/>
            <person name="Du L."/>
            <person name="Sun Y."/>
            <person name="Zhan W."/>
            <person name="Jiang J."/>
            <person name="Wang Q."/>
            <person name="Zhang B."/>
            <person name="Ji P."/>
            <person name="Sakyi L.B."/>
            <person name="Cui X."/>
            <person name="Yuan T."/>
            <person name="Jiang B."/>
            <person name="Yang W."/>
            <person name="Lam T.T.-Y."/>
            <person name="Chang Q."/>
            <person name="Ding S."/>
            <person name="Wang X."/>
            <person name="Zhu J."/>
            <person name="Ruan X."/>
            <person name="Zhao L."/>
            <person name="Wei J."/>
            <person name="Que T."/>
            <person name="Du C."/>
            <person name="Cheng J."/>
            <person name="Dai P."/>
            <person name="Han X."/>
            <person name="Huang E."/>
            <person name="Gao Y."/>
            <person name="Liu J."/>
            <person name="Shao H."/>
            <person name="Ye R."/>
            <person name="Li L."/>
            <person name="Wei W."/>
            <person name="Wang X."/>
            <person name="Wang C."/>
            <person name="Huo Q."/>
            <person name="Li W."/>
            <person name="Guo W."/>
            <person name="Chen H."/>
            <person name="Chen S."/>
            <person name="Zhou L."/>
            <person name="Zhou L."/>
            <person name="Ni X."/>
            <person name="Tian J."/>
            <person name="Zhou Y."/>
            <person name="Sheng Y."/>
            <person name="Liu T."/>
            <person name="Pan Y."/>
            <person name="Xia L."/>
            <person name="Li J."/>
            <person name="Zhao F."/>
            <person name="Cao W."/>
        </authorList>
    </citation>
    <scope>NUCLEOTIDE SEQUENCE</scope>
    <source>
        <strain evidence="2">Rmic-2018</strain>
        <tissue evidence="2">Larvae</tissue>
    </source>
</reference>
<feature type="compositionally biased region" description="Polar residues" evidence="1">
    <location>
        <begin position="56"/>
        <end position="66"/>
    </location>
</feature>
<dbReference type="AlphaFoldDB" id="A0A9J6CYZ6"/>
<evidence type="ECO:0000256" key="1">
    <source>
        <dbReference type="SAM" id="MobiDB-lite"/>
    </source>
</evidence>